<dbReference type="SUPFAM" id="SSF51556">
    <property type="entry name" value="Metallo-dependent hydrolases"/>
    <property type="match status" value="1"/>
</dbReference>
<protein>
    <recommendedName>
        <fullName evidence="4">Amidohydrolase-related domain-containing protein</fullName>
    </recommendedName>
</protein>
<feature type="signal peptide" evidence="1">
    <location>
        <begin position="1"/>
        <end position="18"/>
    </location>
</feature>
<dbReference type="PANTHER" id="PTHR43135:SF3">
    <property type="entry name" value="ALPHA-D-RIBOSE 1-METHYLPHOSPHONATE 5-TRIPHOSPHATE DIPHOSPHATASE"/>
    <property type="match status" value="1"/>
</dbReference>
<dbReference type="Gene3D" id="1.20.58.520">
    <property type="entry name" value="Amidohydrolase"/>
    <property type="match status" value="1"/>
</dbReference>
<evidence type="ECO:0000313" key="2">
    <source>
        <dbReference type="EMBL" id="KAL2836400.1"/>
    </source>
</evidence>
<comment type="caution">
    <text evidence="2">The sequence shown here is derived from an EMBL/GenBank/DDBJ whole genome shotgun (WGS) entry which is preliminary data.</text>
</comment>
<proteinExistence type="predicted"/>
<dbReference type="Proteomes" id="UP001610446">
    <property type="component" value="Unassembled WGS sequence"/>
</dbReference>
<dbReference type="Gene3D" id="2.30.40.10">
    <property type="entry name" value="Urease, subunit C, domain 1"/>
    <property type="match status" value="1"/>
</dbReference>
<dbReference type="InterPro" id="IPR032466">
    <property type="entry name" value="Metal_Hydrolase"/>
</dbReference>
<dbReference type="InterPro" id="IPR011059">
    <property type="entry name" value="Metal-dep_hydrolase_composite"/>
</dbReference>
<dbReference type="Gene3D" id="3.30.110.90">
    <property type="entry name" value="Amidohydrolase"/>
    <property type="match status" value="1"/>
</dbReference>
<keyword evidence="1" id="KW-0732">Signal</keyword>
<name>A0ABR4J8P3_9EURO</name>
<feature type="chain" id="PRO_5045280989" description="Amidohydrolase-related domain-containing protein" evidence="1">
    <location>
        <begin position="19"/>
        <end position="240"/>
    </location>
</feature>
<reference evidence="2 3" key="1">
    <citation type="submission" date="2024-07" db="EMBL/GenBank/DDBJ databases">
        <title>Section-level genome sequencing and comparative genomics of Aspergillus sections Usti and Cavernicolus.</title>
        <authorList>
            <consortium name="Lawrence Berkeley National Laboratory"/>
            <person name="Nybo J.L."/>
            <person name="Vesth T.C."/>
            <person name="Theobald S."/>
            <person name="Frisvad J.C."/>
            <person name="Larsen T.O."/>
            <person name="Kjaerboelling I."/>
            <person name="Rothschild-Mancinelli K."/>
            <person name="Lyhne E.K."/>
            <person name="Kogle M.E."/>
            <person name="Barry K."/>
            <person name="Clum A."/>
            <person name="Na H."/>
            <person name="Ledsgaard L."/>
            <person name="Lin J."/>
            <person name="Lipzen A."/>
            <person name="Kuo A."/>
            <person name="Riley R."/>
            <person name="Mondo S."/>
            <person name="Labutti K."/>
            <person name="Haridas S."/>
            <person name="Pangalinan J."/>
            <person name="Salamov A.A."/>
            <person name="Simmons B.A."/>
            <person name="Magnuson J.K."/>
            <person name="Chen J."/>
            <person name="Drula E."/>
            <person name="Henrissat B."/>
            <person name="Wiebenga A."/>
            <person name="Lubbers R.J."/>
            <person name="Gomes A.C."/>
            <person name="Makela M.R."/>
            <person name="Stajich J."/>
            <person name="Grigoriev I.V."/>
            <person name="Mortensen U.H."/>
            <person name="De Vries R.P."/>
            <person name="Baker S.E."/>
            <person name="Andersen M.R."/>
        </authorList>
    </citation>
    <scope>NUCLEOTIDE SEQUENCE [LARGE SCALE GENOMIC DNA]</scope>
    <source>
        <strain evidence="2 3">CBS 123904</strain>
    </source>
</reference>
<dbReference type="EMBL" id="JBFXLU010000179">
    <property type="protein sequence ID" value="KAL2836400.1"/>
    <property type="molecule type" value="Genomic_DNA"/>
</dbReference>
<gene>
    <name evidence="2" type="ORF">BJY01DRAFT_251982</name>
</gene>
<keyword evidence="3" id="KW-1185">Reference proteome</keyword>
<evidence type="ECO:0000313" key="3">
    <source>
        <dbReference type="Proteomes" id="UP001610446"/>
    </source>
</evidence>
<dbReference type="PANTHER" id="PTHR43135">
    <property type="entry name" value="ALPHA-D-RIBOSE 1-METHYLPHOSPHONATE 5-TRIPHOSPHATE DIPHOSPHATASE"/>
    <property type="match status" value="1"/>
</dbReference>
<dbReference type="InterPro" id="IPR051781">
    <property type="entry name" value="Metallo-dep_Hydrolase"/>
</dbReference>
<organism evidence="2 3">
    <name type="scientific">Aspergillus pseudoustus</name>
    <dbReference type="NCBI Taxonomy" id="1810923"/>
    <lineage>
        <taxon>Eukaryota</taxon>
        <taxon>Fungi</taxon>
        <taxon>Dikarya</taxon>
        <taxon>Ascomycota</taxon>
        <taxon>Pezizomycotina</taxon>
        <taxon>Eurotiomycetes</taxon>
        <taxon>Eurotiomycetidae</taxon>
        <taxon>Eurotiales</taxon>
        <taxon>Aspergillaceae</taxon>
        <taxon>Aspergillus</taxon>
        <taxon>Aspergillus subgen. Nidulantes</taxon>
    </lineage>
</organism>
<evidence type="ECO:0008006" key="4">
    <source>
        <dbReference type="Google" id="ProtNLM"/>
    </source>
</evidence>
<sequence length="240" mass="25290">MSSITCILALLTIAAACGLPHGFEKRELTKRAIKNVHVGNGNSFSTDLSTVVFINGKLSNATALGTSVVDEKQGYGITTAFDMNTFPISSVDACRAFSHAGVTDIRTPRAAGTVNGMLIIMQSIVKNTGAPSAAYTFNAHVSVANMYNARVPILVGSDANLNPHVPANPPFGLSLHEELQPLVQAGVSPVDTIRSATSPAANMFRLYDRSSIQPGLRADLVLLSADPSVDIRNSLAIEKV</sequence>
<accession>A0ABR4J8P3</accession>
<evidence type="ECO:0000256" key="1">
    <source>
        <dbReference type="SAM" id="SignalP"/>
    </source>
</evidence>